<evidence type="ECO:0000313" key="21">
    <source>
        <dbReference type="EMBL" id="RQM16396.1"/>
    </source>
</evidence>
<dbReference type="Proteomes" id="UP000284702">
    <property type="component" value="Unassembled WGS sequence"/>
</dbReference>
<feature type="repeat" description="PPR" evidence="17">
    <location>
        <begin position="56"/>
        <end position="90"/>
    </location>
</feature>
<keyword evidence="11" id="KW-0862">Zinc</keyword>
<dbReference type="Pfam" id="PF24681">
    <property type="entry name" value="Kelch_KLHDC2_KLHL20_DRC7"/>
    <property type="match status" value="2"/>
</dbReference>
<dbReference type="Gene3D" id="1.25.40.10">
    <property type="entry name" value="Tetratricopeptide repeat domain"/>
    <property type="match status" value="1"/>
</dbReference>
<keyword evidence="6" id="KW-0819">tRNA processing</keyword>
<dbReference type="VEuPathDB" id="FungiDB:H257_03015"/>
<comment type="similarity">
    <text evidence="4">Belongs to the PPR family. P subfamily.</text>
</comment>
<keyword evidence="12" id="KW-0460">Magnesium</keyword>
<evidence type="ECO:0000256" key="7">
    <source>
        <dbReference type="ARBA" id="ARBA00022722"/>
    </source>
</evidence>
<dbReference type="InterPro" id="IPR033495">
    <property type="entry name" value="MRPP3_PIN_dom"/>
</dbReference>
<feature type="domain" description="PROP1-like PPR" evidence="20">
    <location>
        <begin position="1"/>
        <end position="149"/>
    </location>
</feature>
<dbReference type="PROSITE" id="PS51375">
    <property type="entry name" value="PPR"/>
    <property type="match status" value="1"/>
</dbReference>
<dbReference type="VEuPathDB" id="FungiDB:H257_03013"/>
<dbReference type="GO" id="GO:0046872">
    <property type="term" value="F:metal ion binding"/>
    <property type="evidence" value="ECO:0007669"/>
    <property type="project" value="UniProtKB-KW"/>
</dbReference>
<dbReference type="InterPro" id="IPR011990">
    <property type="entry name" value="TPR-like_helical_dom_sf"/>
</dbReference>
<keyword evidence="14" id="KW-0496">Mitochondrion</keyword>
<dbReference type="Pfam" id="PF17177">
    <property type="entry name" value="PPR_long"/>
    <property type="match status" value="1"/>
</dbReference>
<evidence type="ECO:0000256" key="12">
    <source>
        <dbReference type="ARBA" id="ARBA00022842"/>
    </source>
</evidence>
<dbReference type="GO" id="GO:0001682">
    <property type="term" value="P:tRNA 5'-leader removal"/>
    <property type="evidence" value="ECO:0007669"/>
    <property type="project" value="TreeGrafter"/>
</dbReference>
<dbReference type="Gene3D" id="3.40.50.11980">
    <property type="match status" value="1"/>
</dbReference>
<dbReference type="Pfam" id="PF16953">
    <property type="entry name" value="PRORP"/>
    <property type="match status" value="1"/>
</dbReference>
<dbReference type="EC" id="3.1.26.5" evidence="5"/>
<evidence type="ECO:0000256" key="1">
    <source>
        <dbReference type="ARBA" id="ARBA00000928"/>
    </source>
</evidence>
<evidence type="ECO:0000313" key="22">
    <source>
        <dbReference type="Proteomes" id="UP000284702"/>
    </source>
</evidence>
<evidence type="ECO:0000256" key="8">
    <source>
        <dbReference type="ARBA" id="ARBA00022723"/>
    </source>
</evidence>
<evidence type="ECO:0000256" key="11">
    <source>
        <dbReference type="ARBA" id="ARBA00022833"/>
    </source>
</evidence>
<name>A0A3R7WAH4_APHAT</name>
<accession>A0A3R7WAH4</accession>
<keyword evidence="18" id="KW-0812">Transmembrane</keyword>
<organism evidence="21 22">
    <name type="scientific">Aphanomyces astaci</name>
    <name type="common">Crayfish plague agent</name>
    <dbReference type="NCBI Taxonomy" id="112090"/>
    <lineage>
        <taxon>Eukaryota</taxon>
        <taxon>Sar</taxon>
        <taxon>Stramenopiles</taxon>
        <taxon>Oomycota</taxon>
        <taxon>Saprolegniomycetes</taxon>
        <taxon>Saprolegniales</taxon>
        <taxon>Verrucalvaceae</taxon>
        <taxon>Aphanomyces</taxon>
    </lineage>
</organism>
<dbReference type="PANTHER" id="PTHR13547">
    <property type="match status" value="1"/>
</dbReference>
<dbReference type="AlphaFoldDB" id="A0A3R7WAH4"/>
<evidence type="ECO:0000259" key="19">
    <source>
        <dbReference type="Pfam" id="PF16953"/>
    </source>
</evidence>
<dbReference type="Gene3D" id="2.120.10.80">
    <property type="entry name" value="Kelch-type beta propeller"/>
    <property type="match status" value="2"/>
</dbReference>
<evidence type="ECO:0000256" key="2">
    <source>
        <dbReference type="ARBA" id="ARBA00001946"/>
    </source>
</evidence>
<feature type="domain" description="PRORP" evidence="19">
    <location>
        <begin position="164"/>
        <end position="389"/>
    </location>
</feature>
<evidence type="ECO:0000256" key="13">
    <source>
        <dbReference type="ARBA" id="ARBA00022946"/>
    </source>
</evidence>
<evidence type="ECO:0000256" key="18">
    <source>
        <dbReference type="SAM" id="Phobius"/>
    </source>
</evidence>
<comment type="subcellular location">
    <subcellularLocation>
        <location evidence="3">Mitochondrion</location>
    </subcellularLocation>
</comment>
<proteinExistence type="inferred from homology"/>
<evidence type="ECO:0000256" key="17">
    <source>
        <dbReference type="PROSITE-ProRule" id="PRU00708"/>
    </source>
</evidence>
<keyword evidence="13" id="KW-0809">Transit peptide</keyword>
<dbReference type="PANTHER" id="PTHR13547:SF1">
    <property type="entry name" value="MITOCHONDRIAL RIBONUCLEASE P CATALYTIC SUBUNIT"/>
    <property type="match status" value="1"/>
</dbReference>
<feature type="transmembrane region" description="Helical" evidence="18">
    <location>
        <begin position="732"/>
        <end position="754"/>
    </location>
</feature>
<comment type="cofactor">
    <cofactor evidence="2">
        <name>Mg(2+)</name>
        <dbReference type="ChEBI" id="CHEBI:18420"/>
    </cofactor>
</comment>
<keyword evidence="7" id="KW-0540">Nuclease</keyword>
<evidence type="ECO:0000256" key="6">
    <source>
        <dbReference type="ARBA" id="ARBA00022694"/>
    </source>
</evidence>
<protein>
    <recommendedName>
        <fullName evidence="15">Mitochondrial ribonuclease P catalytic subunit</fullName>
        <ecNumber evidence="5">3.1.26.5</ecNumber>
    </recommendedName>
    <alternativeName>
        <fullName evidence="16">Mitochondrial ribonuclease P protein 3</fullName>
    </alternativeName>
</protein>
<evidence type="ECO:0000256" key="9">
    <source>
        <dbReference type="ARBA" id="ARBA00022737"/>
    </source>
</evidence>
<evidence type="ECO:0000256" key="15">
    <source>
        <dbReference type="ARBA" id="ARBA00044536"/>
    </source>
</evidence>
<keyword evidence="18" id="KW-1133">Transmembrane helix</keyword>
<keyword evidence="8" id="KW-0479">Metal-binding</keyword>
<evidence type="ECO:0000256" key="16">
    <source>
        <dbReference type="ARBA" id="ARBA00044559"/>
    </source>
</evidence>
<dbReference type="InterPro" id="IPR002885">
    <property type="entry name" value="PPR_rpt"/>
</dbReference>
<dbReference type="EMBL" id="MZMZ02005357">
    <property type="protein sequence ID" value="RQM16396.1"/>
    <property type="molecule type" value="Genomic_DNA"/>
</dbReference>
<comment type="catalytic activity">
    <reaction evidence="1">
        <text>Endonucleolytic cleavage of RNA, removing 5'-extranucleotides from tRNA precursor.</text>
        <dbReference type="EC" id="3.1.26.5"/>
    </reaction>
</comment>
<evidence type="ECO:0000256" key="5">
    <source>
        <dbReference type="ARBA" id="ARBA00012179"/>
    </source>
</evidence>
<dbReference type="GO" id="GO:0004526">
    <property type="term" value="F:ribonuclease P activity"/>
    <property type="evidence" value="ECO:0007669"/>
    <property type="project" value="UniProtKB-EC"/>
</dbReference>
<keyword evidence="22" id="KW-1185">Reference proteome</keyword>
<reference evidence="21" key="1">
    <citation type="submission" date="2018-07" db="EMBL/GenBank/DDBJ databases">
        <title>Annotation of Aphanomyces astaci genome assembly.</title>
        <authorList>
            <person name="Studholme D.J."/>
        </authorList>
    </citation>
    <scope>NUCLEOTIDE SEQUENCE [LARGE SCALE GENOMIC DNA]</scope>
    <source>
        <strain evidence="21">Pc</strain>
    </source>
</reference>
<gene>
    <name evidence="21" type="ORF">B5M09_009789</name>
</gene>
<keyword evidence="18" id="KW-0472">Membrane</keyword>
<dbReference type="InterPro" id="IPR015915">
    <property type="entry name" value="Kelch-typ_b-propeller"/>
</dbReference>
<keyword evidence="10" id="KW-0378">Hydrolase</keyword>
<dbReference type="CDD" id="cd18718">
    <property type="entry name" value="PIN_PRORP"/>
    <property type="match status" value="1"/>
</dbReference>
<dbReference type="SUPFAM" id="SSF117281">
    <property type="entry name" value="Kelch motif"/>
    <property type="match status" value="2"/>
</dbReference>
<evidence type="ECO:0000256" key="10">
    <source>
        <dbReference type="ARBA" id="ARBA00022801"/>
    </source>
</evidence>
<dbReference type="InterPro" id="IPR033443">
    <property type="entry name" value="PROP1-like_PPR_dom"/>
</dbReference>
<evidence type="ECO:0000256" key="14">
    <source>
        <dbReference type="ARBA" id="ARBA00023128"/>
    </source>
</evidence>
<keyword evidence="9" id="KW-0677">Repeat</keyword>
<evidence type="ECO:0000256" key="3">
    <source>
        <dbReference type="ARBA" id="ARBA00004173"/>
    </source>
</evidence>
<dbReference type="GO" id="GO:0005739">
    <property type="term" value="C:mitochondrion"/>
    <property type="evidence" value="ECO:0007669"/>
    <property type="project" value="UniProtKB-SubCell"/>
</dbReference>
<evidence type="ECO:0000259" key="20">
    <source>
        <dbReference type="Pfam" id="PF17177"/>
    </source>
</evidence>
<comment type="caution">
    <text evidence="21">The sequence shown here is derived from an EMBL/GenBank/DDBJ whole genome shotgun (WGS) entry which is preliminary data.</text>
</comment>
<evidence type="ECO:0000256" key="4">
    <source>
        <dbReference type="ARBA" id="ARBA00007626"/>
    </source>
</evidence>
<dbReference type="InterPro" id="IPR031595">
    <property type="entry name" value="PRORP_C"/>
</dbReference>
<sequence>MKDNDIPLQTYLYQMILNICGQSTTQEDIVGAAFDVYEHMKTHASSTPRSKKHPVDESSYSALIKLCSKHHITDRALALIAELEAHKVSPKLRTFAPLLAEFASTLDLTQAWWVFEKLLEHEIDATEGEYIALLTASSALNDASMFYKSELHKGDAWQCNIGEVNDQGICSVTGSTLQSVELSREKEDALLAKVGYVTWHSLILLLCVENLVCTSDERIEQWTAFKTWLDEHGPFDVIIDAANVGGGFSYPQIQTVLKAYQDKGQKPLIVLHKRRTKDHQVPEPHRAMVQQWKHDNVMFNCQYGNNDDWYWLYAAVKLSGRTLVVSNDEMRDHHFQMIHNQDFHRWKERHLVHYEVRGHKLDLHEPSVYSMRSQHLESGSWHFPSTASSDWLFDLVRLKWLPVVTAVNPGLRFDHVSAVRQATQEVYIYGGMTLNISAFNQVLGWNDDDGYTQQGDVWVLDTVAETWTKVQTVPQDGPGVPLARSEATAVTAADTAMVVFGGVVIPSNNSLIPVDLNDLWRLDFVTKQWTELATVAGTAKPAARFSHAATTIPGTNAYPRTMSVLELLRGPVGTVEHMVVLSGRHIVGDGWTILTDAWMVPLSYEGSGLTWTLLHADPAYDRIYSGVVYAHQGLWMIGGFNYIGQDNAVAYPDTIYAATLAVPNLELKFDYTSDASTLTARFNHRMAVYKSGILVYGGKFQRCYGDLWLRNTTTLPTDSSPYIQDLNAISPVMFLLLAFVVLFITCIILIAHLYKRLYRQQLSGPDANSPARREGTILQVIGDIAYIYGGLTNNTMFTDTWKATSRCHCLTNYCPQTTHGTDVYVFGGSVSNTSRLQSGTLSQMNDMWKLDSLIDQWVQITPPSCIHRLPAPRTEAVAVPTGDAMVVFGGVVLPSSNESAADFNDIWQFRYDTETWREVVPKANTPLPLPRFSHTATTVTGTPPS</sequence>